<comment type="catalytic activity">
    <reaction evidence="7">
        <text>L-threonylcarbamoyladenylate + adenosine(37) in tRNA = N(6)-L-threonylcarbamoyladenosine(37) in tRNA + AMP + H(+)</text>
        <dbReference type="Rhea" id="RHEA:37059"/>
        <dbReference type="Rhea" id="RHEA-COMP:10162"/>
        <dbReference type="Rhea" id="RHEA-COMP:10163"/>
        <dbReference type="ChEBI" id="CHEBI:15378"/>
        <dbReference type="ChEBI" id="CHEBI:73682"/>
        <dbReference type="ChEBI" id="CHEBI:74411"/>
        <dbReference type="ChEBI" id="CHEBI:74418"/>
        <dbReference type="ChEBI" id="CHEBI:456215"/>
        <dbReference type="EC" id="2.3.1.234"/>
    </reaction>
</comment>
<dbReference type="EC" id="2.3.1.234" evidence="1"/>
<evidence type="ECO:0000256" key="6">
    <source>
        <dbReference type="ARBA" id="ARBA00023315"/>
    </source>
</evidence>
<reference evidence="9 10" key="1">
    <citation type="submission" date="2019-11" db="EMBL/GenBank/DDBJ databases">
        <title>Identification of a novel strain.</title>
        <authorList>
            <person name="Xu Q."/>
            <person name="Wang G."/>
        </authorList>
    </citation>
    <scope>NUCLEOTIDE SEQUENCE [LARGE SCALE GENOMIC DNA]</scope>
    <source>
        <strain evidence="10">xq</strain>
    </source>
</reference>
<keyword evidence="10" id="KW-1185">Reference proteome</keyword>
<dbReference type="InterPro" id="IPR043129">
    <property type="entry name" value="ATPase_NBD"/>
</dbReference>
<dbReference type="Gene3D" id="3.30.420.40">
    <property type="match status" value="2"/>
</dbReference>
<dbReference type="RefSeq" id="WP_154739019.1">
    <property type="nucleotide sequence ID" value="NZ_WMBQ01000001.1"/>
</dbReference>
<evidence type="ECO:0000259" key="8">
    <source>
        <dbReference type="Pfam" id="PF00814"/>
    </source>
</evidence>
<dbReference type="Proteomes" id="UP000440694">
    <property type="component" value="Unassembled WGS sequence"/>
</dbReference>
<dbReference type="PANTHER" id="PTHR11735">
    <property type="entry name" value="TRNA N6-ADENOSINE THREONYLCARBAMOYLTRANSFERASE"/>
    <property type="match status" value="1"/>
</dbReference>
<accession>A0A6I3KPK2</accession>
<feature type="domain" description="Gcp-like" evidence="8">
    <location>
        <begin position="38"/>
        <end position="130"/>
    </location>
</feature>
<dbReference type="InterPro" id="IPR022496">
    <property type="entry name" value="T6A_TsaB"/>
</dbReference>
<dbReference type="InterPro" id="IPR000905">
    <property type="entry name" value="Gcp-like_dom"/>
</dbReference>
<keyword evidence="4" id="KW-0479">Metal-binding</keyword>
<protein>
    <recommendedName>
        <fullName evidence="1">N(6)-L-threonylcarbamoyladenine synthase</fullName>
        <ecNumber evidence="1">2.3.1.234</ecNumber>
    </recommendedName>
</protein>
<dbReference type="EMBL" id="WMBQ01000001">
    <property type="protein sequence ID" value="MTD94621.1"/>
    <property type="molecule type" value="Genomic_DNA"/>
</dbReference>
<dbReference type="GO" id="GO:0002949">
    <property type="term" value="P:tRNA threonylcarbamoyladenosine modification"/>
    <property type="evidence" value="ECO:0007669"/>
    <property type="project" value="InterPro"/>
</dbReference>
<dbReference type="SUPFAM" id="SSF53067">
    <property type="entry name" value="Actin-like ATPase domain"/>
    <property type="match status" value="2"/>
</dbReference>
<dbReference type="AlphaFoldDB" id="A0A6I3KPK2"/>
<name>A0A6I3KPK2_9HYPH</name>
<dbReference type="NCBIfam" id="TIGR03725">
    <property type="entry name" value="T6A_YeaZ"/>
    <property type="match status" value="1"/>
</dbReference>
<evidence type="ECO:0000313" key="10">
    <source>
        <dbReference type="Proteomes" id="UP000440694"/>
    </source>
</evidence>
<evidence type="ECO:0000256" key="1">
    <source>
        <dbReference type="ARBA" id="ARBA00012156"/>
    </source>
</evidence>
<evidence type="ECO:0000256" key="2">
    <source>
        <dbReference type="ARBA" id="ARBA00022679"/>
    </source>
</evidence>
<evidence type="ECO:0000256" key="3">
    <source>
        <dbReference type="ARBA" id="ARBA00022694"/>
    </source>
</evidence>
<keyword evidence="3" id="KW-0819">tRNA processing</keyword>
<proteinExistence type="predicted"/>
<dbReference type="GO" id="GO:0046872">
    <property type="term" value="F:metal ion binding"/>
    <property type="evidence" value="ECO:0007669"/>
    <property type="project" value="UniProtKB-KW"/>
</dbReference>
<sequence length="230" mass="23748">MKILAFDTCFDGCSVCVAELRDNSVVALSSRMERFETGHAERLIPMIGETMEEARVAFGDLDRIAVTVGPGTFTGTRIGIAAARSLALATSAPTVGVSSLAVMAEVAGRTIDAEMLAVVTDARRGEVYAQLFSGRGGRNAYSEPLLLPIDDAARLGGRGAIVFVGSGAAAVAEAAVRHGRAARAALPDLLPDAVALASIAAGLEASDAPLAPFYLRPPDAKPQDKAIARV</sequence>
<dbReference type="PANTHER" id="PTHR11735:SF11">
    <property type="entry name" value="TRNA THREONYLCARBAMOYLADENOSINE BIOSYNTHESIS PROTEIN TSAB"/>
    <property type="match status" value="1"/>
</dbReference>
<evidence type="ECO:0000313" key="9">
    <source>
        <dbReference type="EMBL" id="MTD94621.1"/>
    </source>
</evidence>
<keyword evidence="5" id="KW-0408">Iron</keyword>
<dbReference type="InterPro" id="IPR017861">
    <property type="entry name" value="KAE1/TsaD"/>
</dbReference>
<evidence type="ECO:0000256" key="7">
    <source>
        <dbReference type="ARBA" id="ARBA00048117"/>
    </source>
</evidence>
<dbReference type="GO" id="GO:0005829">
    <property type="term" value="C:cytosol"/>
    <property type="evidence" value="ECO:0007669"/>
    <property type="project" value="TreeGrafter"/>
</dbReference>
<dbReference type="PRINTS" id="PR00789">
    <property type="entry name" value="OSIALOPTASE"/>
</dbReference>
<keyword evidence="2 9" id="KW-0808">Transferase</keyword>
<gene>
    <name evidence="9" type="primary">tsaB</name>
    <name evidence="9" type="ORF">GIW81_09785</name>
</gene>
<comment type="caution">
    <text evidence="9">The sequence shown here is derived from an EMBL/GenBank/DDBJ whole genome shotgun (WGS) entry which is preliminary data.</text>
</comment>
<dbReference type="GO" id="GO:0061711">
    <property type="term" value="F:tRNA N(6)-L-threonylcarbamoyladenine synthase activity"/>
    <property type="evidence" value="ECO:0007669"/>
    <property type="project" value="UniProtKB-EC"/>
</dbReference>
<evidence type="ECO:0000256" key="4">
    <source>
        <dbReference type="ARBA" id="ARBA00022723"/>
    </source>
</evidence>
<evidence type="ECO:0000256" key="5">
    <source>
        <dbReference type="ARBA" id="ARBA00023004"/>
    </source>
</evidence>
<dbReference type="Pfam" id="PF00814">
    <property type="entry name" value="TsaD"/>
    <property type="match status" value="1"/>
</dbReference>
<organism evidence="9 10">
    <name type="scientific">Hyphomicrobium album</name>
    <dbReference type="NCBI Taxonomy" id="2665159"/>
    <lineage>
        <taxon>Bacteria</taxon>
        <taxon>Pseudomonadati</taxon>
        <taxon>Pseudomonadota</taxon>
        <taxon>Alphaproteobacteria</taxon>
        <taxon>Hyphomicrobiales</taxon>
        <taxon>Hyphomicrobiaceae</taxon>
        <taxon>Hyphomicrobium</taxon>
    </lineage>
</organism>
<keyword evidence="6" id="KW-0012">Acyltransferase</keyword>